<gene>
    <name evidence="2" type="ORF">A3L04_07205</name>
</gene>
<name>A0A2Z2N493_9EURY</name>
<dbReference type="AlphaFoldDB" id="A0A2Z2N493"/>
<dbReference type="GeneID" id="33322353"/>
<sequence>MLKLRRAQTSVEGLLLMSIIVLSVIIISLPYLRDSGEVLSLVQIRNSANFAASYLTNGVIVDKETYAPLNVIIENYTGSLGVKFSFLGLKVTTENSSEIEVLVKFSHNLNLTETTNSKIASLIGEFIKQSLISLSTVRTENGSIYIGGRLLVLNITVENGGSVIK</sequence>
<evidence type="ECO:0000313" key="3">
    <source>
        <dbReference type="Proteomes" id="UP000250189"/>
    </source>
</evidence>
<proteinExistence type="predicted"/>
<dbReference type="EMBL" id="CP015193">
    <property type="protein sequence ID" value="ASJ16875.1"/>
    <property type="molecule type" value="Genomic_DNA"/>
</dbReference>
<keyword evidence="1" id="KW-1133">Transmembrane helix</keyword>
<accession>A0A2Z2N493</accession>
<dbReference type="Proteomes" id="UP000250189">
    <property type="component" value="Chromosome"/>
</dbReference>
<organism evidence="2 3">
    <name type="scientific">Thermococcus chitonophagus</name>
    <dbReference type="NCBI Taxonomy" id="54262"/>
    <lineage>
        <taxon>Archaea</taxon>
        <taxon>Methanobacteriati</taxon>
        <taxon>Methanobacteriota</taxon>
        <taxon>Thermococci</taxon>
        <taxon>Thermococcales</taxon>
        <taxon>Thermococcaceae</taxon>
        <taxon>Thermococcus</taxon>
    </lineage>
</organism>
<evidence type="ECO:0000313" key="2">
    <source>
        <dbReference type="EMBL" id="ASJ16875.1"/>
    </source>
</evidence>
<dbReference type="OrthoDB" id="100210at2157"/>
<dbReference type="RefSeq" id="WP_068578320.1">
    <property type="nucleotide sequence ID" value="NZ_CP015193.1"/>
</dbReference>
<keyword evidence="1" id="KW-0472">Membrane</keyword>
<reference evidence="2 3" key="1">
    <citation type="submission" date="2016-04" db="EMBL/GenBank/DDBJ databases">
        <title>Complete genome sequence of Thermococcus chitonophagus type strain GC74.</title>
        <authorList>
            <person name="Oger P.M."/>
        </authorList>
    </citation>
    <scope>NUCLEOTIDE SEQUENCE [LARGE SCALE GENOMIC DNA]</scope>
    <source>
        <strain evidence="2 3">GC74</strain>
    </source>
</reference>
<keyword evidence="3" id="KW-1185">Reference proteome</keyword>
<feature type="transmembrane region" description="Helical" evidence="1">
    <location>
        <begin position="12"/>
        <end position="32"/>
    </location>
</feature>
<evidence type="ECO:0000256" key="1">
    <source>
        <dbReference type="SAM" id="Phobius"/>
    </source>
</evidence>
<protein>
    <submittedName>
        <fullName evidence="2">Uncharacterized protein</fullName>
    </submittedName>
</protein>
<keyword evidence="1" id="KW-0812">Transmembrane</keyword>